<dbReference type="AlphaFoldDB" id="A0A0C1FTB6"/>
<dbReference type="Proteomes" id="UP000031246">
    <property type="component" value="Unassembled WGS sequence"/>
</dbReference>
<dbReference type="Pfam" id="PF12833">
    <property type="entry name" value="HTH_18"/>
    <property type="match status" value="1"/>
</dbReference>
<dbReference type="GO" id="GO:0003700">
    <property type="term" value="F:DNA-binding transcription factor activity"/>
    <property type="evidence" value="ECO:0007669"/>
    <property type="project" value="InterPro"/>
</dbReference>
<dbReference type="SMART" id="SM00342">
    <property type="entry name" value="HTH_ARAC"/>
    <property type="match status" value="1"/>
</dbReference>
<keyword evidence="2" id="KW-0238">DNA-binding</keyword>
<dbReference type="EMBL" id="JSYN01000003">
    <property type="protein sequence ID" value="KIA96152.1"/>
    <property type="molecule type" value="Genomic_DNA"/>
</dbReference>
<keyword evidence="1" id="KW-0805">Transcription regulation</keyword>
<sequence>MAAVKKIDTVKSYNEEMGAETRHPLVNVVNFDEIATYTQFSRQMGLYCIFLKNVKCGDMRYGCQPYDYEGGTLVFIAPGQVYGIDDGGSKIKPSGMALVFHPDLIAGTGLAKKIREYTFFSYAVNEALHLSESERSTVVDCLNKITEEIKLISDRHSKTLIVSNIELLLNYCLRFYHRQFITRTHVTGNILSRFENLLDDYFSSGKSQQLGLPGVSYFAEQLHLSPNYFGDLIKKETGNKATDFIQRKLIEEVKARICIPDSSISETAMELGFKYPQHLTRLFKQKVGLTPDAFRRLN</sequence>
<evidence type="ECO:0000259" key="4">
    <source>
        <dbReference type="PROSITE" id="PS01124"/>
    </source>
</evidence>
<name>A0A0C1FTB6_9SPHI</name>
<dbReference type="GO" id="GO:0043565">
    <property type="term" value="F:sequence-specific DNA binding"/>
    <property type="evidence" value="ECO:0007669"/>
    <property type="project" value="InterPro"/>
</dbReference>
<dbReference type="OrthoDB" id="9816214at2"/>
<evidence type="ECO:0000313" key="5">
    <source>
        <dbReference type="EMBL" id="KIA96152.1"/>
    </source>
</evidence>
<evidence type="ECO:0000313" key="6">
    <source>
        <dbReference type="Proteomes" id="UP000031246"/>
    </source>
</evidence>
<evidence type="ECO:0000256" key="1">
    <source>
        <dbReference type="ARBA" id="ARBA00023015"/>
    </source>
</evidence>
<accession>A0A0C1FTB6</accession>
<proteinExistence type="predicted"/>
<keyword evidence="3" id="KW-0804">Transcription</keyword>
<organism evidence="5 6">
    <name type="scientific">Pedobacter kyungheensis</name>
    <dbReference type="NCBI Taxonomy" id="1069985"/>
    <lineage>
        <taxon>Bacteria</taxon>
        <taxon>Pseudomonadati</taxon>
        <taxon>Bacteroidota</taxon>
        <taxon>Sphingobacteriia</taxon>
        <taxon>Sphingobacteriales</taxon>
        <taxon>Sphingobacteriaceae</taxon>
        <taxon>Pedobacter</taxon>
    </lineage>
</organism>
<dbReference type="PROSITE" id="PS01124">
    <property type="entry name" value="HTH_ARAC_FAMILY_2"/>
    <property type="match status" value="1"/>
</dbReference>
<dbReference type="InterPro" id="IPR018060">
    <property type="entry name" value="HTH_AraC"/>
</dbReference>
<dbReference type="RefSeq" id="WP_039471800.1">
    <property type="nucleotide sequence ID" value="NZ_JSYN01000003.1"/>
</dbReference>
<protein>
    <submittedName>
        <fullName evidence="5">Transcriptional regulator</fullName>
    </submittedName>
</protein>
<dbReference type="PANTHER" id="PTHR43280:SF32">
    <property type="entry name" value="TRANSCRIPTIONAL REGULATORY PROTEIN"/>
    <property type="match status" value="1"/>
</dbReference>
<feature type="domain" description="HTH araC/xylS-type" evidence="4">
    <location>
        <begin position="192"/>
        <end position="297"/>
    </location>
</feature>
<gene>
    <name evidence="5" type="ORF">OC25_03415</name>
</gene>
<dbReference type="Gene3D" id="1.10.10.60">
    <property type="entry name" value="Homeodomain-like"/>
    <property type="match status" value="1"/>
</dbReference>
<evidence type="ECO:0000256" key="3">
    <source>
        <dbReference type="ARBA" id="ARBA00023163"/>
    </source>
</evidence>
<keyword evidence="6" id="KW-1185">Reference proteome</keyword>
<comment type="caution">
    <text evidence="5">The sequence shown here is derived from an EMBL/GenBank/DDBJ whole genome shotgun (WGS) entry which is preliminary data.</text>
</comment>
<dbReference type="InterPro" id="IPR009057">
    <property type="entry name" value="Homeodomain-like_sf"/>
</dbReference>
<evidence type="ECO:0000256" key="2">
    <source>
        <dbReference type="ARBA" id="ARBA00023125"/>
    </source>
</evidence>
<reference evidence="5 6" key="1">
    <citation type="submission" date="2014-10" db="EMBL/GenBank/DDBJ databases">
        <title>Pedobacter Kyungheensis.</title>
        <authorList>
            <person name="Anderson B.M."/>
            <person name="Newman J.D."/>
        </authorList>
    </citation>
    <scope>NUCLEOTIDE SEQUENCE [LARGE SCALE GENOMIC DNA]</scope>
    <source>
        <strain evidence="5 6">KACC 16221</strain>
    </source>
</reference>
<dbReference type="SUPFAM" id="SSF46689">
    <property type="entry name" value="Homeodomain-like"/>
    <property type="match status" value="1"/>
</dbReference>
<dbReference type="PANTHER" id="PTHR43280">
    <property type="entry name" value="ARAC-FAMILY TRANSCRIPTIONAL REGULATOR"/>
    <property type="match status" value="1"/>
</dbReference>